<keyword evidence="8 10" id="KW-0472">Membrane</keyword>
<keyword evidence="6 9" id="KW-0812">Transmembrane</keyword>
<proteinExistence type="inferred from homology"/>
<keyword evidence="13" id="KW-1185">Reference proteome</keyword>
<evidence type="ECO:0000256" key="8">
    <source>
        <dbReference type="ARBA" id="ARBA00023136"/>
    </source>
</evidence>
<comment type="subcellular location">
    <subcellularLocation>
        <location evidence="1">Cell inner membrane</location>
        <topology evidence="1">Multi-pass membrane protein</topology>
    </subcellularLocation>
    <subcellularLocation>
        <location evidence="9">Cell membrane</location>
        <topology evidence="9">Multi-pass membrane protein</topology>
    </subcellularLocation>
</comment>
<keyword evidence="3 9" id="KW-0813">Transport</keyword>
<feature type="transmembrane region" description="Helical" evidence="10">
    <location>
        <begin position="128"/>
        <end position="150"/>
    </location>
</feature>
<dbReference type="InterPro" id="IPR003004">
    <property type="entry name" value="GspF/PilC"/>
</dbReference>
<dbReference type="Proteomes" id="UP000774000">
    <property type="component" value="Unassembled WGS sequence"/>
</dbReference>
<dbReference type="InterPro" id="IPR042094">
    <property type="entry name" value="T2SS_GspF_sf"/>
</dbReference>
<evidence type="ECO:0000256" key="5">
    <source>
        <dbReference type="ARBA" id="ARBA00022519"/>
    </source>
</evidence>
<dbReference type="InterPro" id="IPR018076">
    <property type="entry name" value="T2SS_GspF_dom"/>
</dbReference>
<feature type="domain" description="Type II secretion system protein GspF" evidence="11">
    <location>
        <begin position="28"/>
        <end position="151"/>
    </location>
</feature>
<evidence type="ECO:0000256" key="3">
    <source>
        <dbReference type="ARBA" id="ARBA00022448"/>
    </source>
</evidence>
<dbReference type="AlphaFoldDB" id="A0A938XUD6"/>
<evidence type="ECO:0000313" key="13">
    <source>
        <dbReference type="Proteomes" id="UP000774000"/>
    </source>
</evidence>
<comment type="caution">
    <text evidence="12">The sequence shown here is derived from an EMBL/GenBank/DDBJ whole genome shotgun (WGS) entry which is preliminary data.</text>
</comment>
<dbReference type="Gene3D" id="1.20.81.30">
    <property type="entry name" value="Type II secretion system (T2SS), domain F"/>
    <property type="match status" value="2"/>
</dbReference>
<evidence type="ECO:0000256" key="4">
    <source>
        <dbReference type="ARBA" id="ARBA00022475"/>
    </source>
</evidence>
<feature type="domain" description="Type II secretion system protein GspF" evidence="11">
    <location>
        <begin position="232"/>
        <end position="354"/>
    </location>
</feature>
<evidence type="ECO:0000256" key="1">
    <source>
        <dbReference type="ARBA" id="ARBA00004429"/>
    </source>
</evidence>
<evidence type="ECO:0000256" key="9">
    <source>
        <dbReference type="RuleBase" id="RU003923"/>
    </source>
</evidence>
<reference evidence="12" key="1">
    <citation type="submission" date="2021-01" db="EMBL/GenBank/DDBJ databases">
        <title>Genomic Encyclopedia of Type Strains, Phase IV (KMG-IV): sequencing the most valuable type-strain genomes for metagenomic binning, comparative biology and taxonomic classification.</title>
        <authorList>
            <person name="Goeker M."/>
        </authorList>
    </citation>
    <scope>NUCLEOTIDE SEQUENCE</scope>
    <source>
        <strain evidence="12">DSM 23230</strain>
    </source>
</reference>
<evidence type="ECO:0000256" key="7">
    <source>
        <dbReference type="ARBA" id="ARBA00022989"/>
    </source>
</evidence>
<name>A0A938XUD6_9FIRM</name>
<keyword evidence="5" id="KW-0997">Cell inner membrane</keyword>
<evidence type="ECO:0000259" key="11">
    <source>
        <dbReference type="Pfam" id="PF00482"/>
    </source>
</evidence>
<sequence>MELEEKKEGIGEFFKKIKGVGLGDLAVFCRQFSTMINSGLSLVRSLEILAQQTSNYKLKEATISVQDNVESGMSLSKALKQESDIFPQLFTSMVEAGETGGLLGESLEEMADHFENENDLKQKVTSALAYPAVISFVAIGVVAFLVIGILPTFVNMFNDMDVTLPLPTKILLNLSGFLSGVGGIAVLGIILAAMLALYRYYKTEQGERLIDGLLLKTPLIGDLITKIAVARFTSTLAVLIESGVSIIDSLDVVSRIMTNRIIADRVTEARESISEGESIADPLAANGIFPQMVLQMIRVGEETGALAQMLEKVTYFYNREVEHRIETVVSLIEPALIVVLGLVVGGIVISIMLPMFNMIGSI</sequence>
<feature type="transmembrane region" description="Helical" evidence="10">
    <location>
        <begin position="170"/>
        <end position="198"/>
    </location>
</feature>
<gene>
    <name evidence="12" type="ORF">JOC47_002824</name>
</gene>
<dbReference type="GO" id="GO:0009306">
    <property type="term" value="P:protein secretion"/>
    <property type="evidence" value="ECO:0007669"/>
    <property type="project" value="InterPro"/>
</dbReference>
<keyword evidence="4" id="KW-1003">Cell membrane</keyword>
<dbReference type="RefSeq" id="WP_239551272.1">
    <property type="nucleotide sequence ID" value="NZ_JAFBDQ010000020.1"/>
</dbReference>
<keyword evidence="7 10" id="KW-1133">Transmembrane helix</keyword>
<comment type="similarity">
    <text evidence="2 9">Belongs to the GSP F family.</text>
</comment>
<dbReference type="PANTHER" id="PTHR30012:SF0">
    <property type="entry name" value="TYPE II SECRETION SYSTEM PROTEIN F-RELATED"/>
    <property type="match status" value="1"/>
</dbReference>
<evidence type="ECO:0000313" key="12">
    <source>
        <dbReference type="EMBL" id="MBM7557956.1"/>
    </source>
</evidence>
<dbReference type="GO" id="GO:0005886">
    <property type="term" value="C:plasma membrane"/>
    <property type="evidence" value="ECO:0007669"/>
    <property type="project" value="UniProtKB-SubCell"/>
</dbReference>
<evidence type="ECO:0000256" key="6">
    <source>
        <dbReference type="ARBA" id="ARBA00022692"/>
    </source>
</evidence>
<dbReference type="FunFam" id="1.20.81.30:FF:000001">
    <property type="entry name" value="Type II secretion system protein F"/>
    <property type="match status" value="2"/>
</dbReference>
<dbReference type="Pfam" id="PF00482">
    <property type="entry name" value="T2SSF"/>
    <property type="match status" value="2"/>
</dbReference>
<feature type="transmembrane region" description="Helical" evidence="10">
    <location>
        <begin position="334"/>
        <end position="356"/>
    </location>
</feature>
<dbReference type="PRINTS" id="PR00812">
    <property type="entry name" value="BCTERIALGSPF"/>
</dbReference>
<dbReference type="InterPro" id="IPR001992">
    <property type="entry name" value="T2SS_GspF/T4SS_PilC_CS"/>
</dbReference>
<accession>A0A938XUD6</accession>
<dbReference type="PANTHER" id="PTHR30012">
    <property type="entry name" value="GENERAL SECRETION PATHWAY PROTEIN"/>
    <property type="match status" value="1"/>
</dbReference>
<dbReference type="EMBL" id="JAFBDQ010000020">
    <property type="protein sequence ID" value="MBM7557956.1"/>
    <property type="molecule type" value="Genomic_DNA"/>
</dbReference>
<evidence type="ECO:0000256" key="10">
    <source>
        <dbReference type="SAM" id="Phobius"/>
    </source>
</evidence>
<evidence type="ECO:0000256" key="2">
    <source>
        <dbReference type="ARBA" id="ARBA00005745"/>
    </source>
</evidence>
<dbReference type="PROSITE" id="PS00874">
    <property type="entry name" value="T2SP_F"/>
    <property type="match status" value="1"/>
</dbReference>
<organism evidence="12 13">
    <name type="scientific">Halanaerobacter jeridensis</name>
    <dbReference type="NCBI Taxonomy" id="706427"/>
    <lineage>
        <taxon>Bacteria</taxon>
        <taxon>Bacillati</taxon>
        <taxon>Bacillota</taxon>
        <taxon>Clostridia</taxon>
        <taxon>Halanaerobiales</taxon>
        <taxon>Halobacteroidaceae</taxon>
        <taxon>Halanaerobacter</taxon>
    </lineage>
</organism>
<protein>
    <submittedName>
        <fullName evidence="12">Type IV pilus assembly protein PilC</fullName>
    </submittedName>
</protein>